<dbReference type="Gene3D" id="3.10.20.90">
    <property type="entry name" value="Phosphatidylinositol 3-kinase Catalytic Subunit, Chain A, domain 1"/>
    <property type="match status" value="2"/>
</dbReference>
<dbReference type="Pfam" id="PF17973">
    <property type="entry name" value="bMG10"/>
    <property type="match status" value="1"/>
</dbReference>
<dbReference type="CDD" id="cd17039">
    <property type="entry name" value="Ubl_ubiquitin_like"/>
    <property type="match status" value="1"/>
</dbReference>
<dbReference type="eggNOG" id="KOG0004">
    <property type="taxonomic scope" value="Eukaryota"/>
</dbReference>
<dbReference type="RefSeq" id="XP_003285776.1">
    <property type="nucleotide sequence ID" value="XM_003285728.1"/>
</dbReference>
<dbReference type="GeneID" id="10499344"/>
<accession>F0ZED6</accession>
<dbReference type="OMA" id="MAIHKCK"/>
<evidence type="ECO:0000259" key="1">
    <source>
        <dbReference type="PROSITE" id="PS50053"/>
    </source>
</evidence>
<dbReference type="SMART" id="SM00213">
    <property type="entry name" value="UBQ"/>
    <property type="match status" value="2"/>
</dbReference>
<dbReference type="SUPFAM" id="SSF48239">
    <property type="entry name" value="Terpenoid cyclases/Protein prenyltransferases"/>
    <property type="match status" value="1"/>
</dbReference>
<dbReference type="Proteomes" id="UP000001064">
    <property type="component" value="Unassembled WGS sequence"/>
</dbReference>
<feature type="domain" description="Ubiquitin-like" evidence="1">
    <location>
        <begin position="1436"/>
        <end position="1510"/>
    </location>
</feature>
<dbReference type="PANTHER" id="PTHR40094">
    <property type="entry name" value="ALPHA-2-MACROGLOBULIN HOMOLOG"/>
    <property type="match status" value="1"/>
</dbReference>
<organism evidence="2 3">
    <name type="scientific">Dictyostelium purpureum</name>
    <name type="common">Slime mold</name>
    <dbReference type="NCBI Taxonomy" id="5786"/>
    <lineage>
        <taxon>Eukaryota</taxon>
        <taxon>Amoebozoa</taxon>
        <taxon>Evosea</taxon>
        <taxon>Eumycetozoa</taxon>
        <taxon>Dictyostelia</taxon>
        <taxon>Dictyosteliales</taxon>
        <taxon>Dictyosteliaceae</taxon>
        <taxon>Dictyostelium</taxon>
    </lineage>
</organism>
<dbReference type="InParanoid" id="F0ZED6"/>
<dbReference type="InterPro" id="IPR001599">
    <property type="entry name" value="Macroglobln_a2"/>
</dbReference>
<dbReference type="InterPro" id="IPR029071">
    <property type="entry name" value="Ubiquitin-like_domsf"/>
</dbReference>
<protein>
    <recommendedName>
        <fullName evidence="1">Ubiquitin-like domain-containing protein</fullName>
    </recommendedName>
</protein>
<dbReference type="VEuPathDB" id="AmoebaDB:DICPUDRAFT_76703"/>
<dbReference type="FunFam" id="3.10.20.90:FF:000715">
    <property type="entry name" value="Ubiquitin domain-containing protein"/>
    <property type="match status" value="1"/>
</dbReference>
<keyword evidence="3" id="KW-1185">Reference proteome</keyword>
<dbReference type="InterPro" id="IPR041246">
    <property type="entry name" value="Bact_MG10"/>
</dbReference>
<dbReference type="Pfam" id="PF00240">
    <property type="entry name" value="ubiquitin"/>
    <property type="match status" value="2"/>
</dbReference>
<dbReference type="GO" id="GO:0005634">
    <property type="term" value="C:nucleus"/>
    <property type="evidence" value="ECO:0000318"/>
    <property type="project" value="GO_Central"/>
</dbReference>
<name>F0ZED6_DICPU</name>
<dbReference type="STRING" id="5786.F0ZED6"/>
<dbReference type="GO" id="GO:0016567">
    <property type="term" value="P:protein ubiquitination"/>
    <property type="evidence" value="ECO:0000318"/>
    <property type="project" value="GO_Central"/>
</dbReference>
<dbReference type="Gene3D" id="1.50.10.20">
    <property type="match status" value="1"/>
</dbReference>
<dbReference type="Pfam" id="PF00207">
    <property type="entry name" value="A2M"/>
    <property type="match status" value="1"/>
</dbReference>
<evidence type="ECO:0000313" key="3">
    <source>
        <dbReference type="Proteomes" id="UP000001064"/>
    </source>
</evidence>
<dbReference type="InterPro" id="IPR000626">
    <property type="entry name" value="Ubiquitin-like_dom"/>
</dbReference>
<dbReference type="Pfam" id="PF07703">
    <property type="entry name" value="A2M_BRD"/>
    <property type="match status" value="1"/>
</dbReference>
<dbReference type="EMBL" id="GL870993">
    <property type="protein sequence ID" value="EGC37672.1"/>
    <property type="molecule type" value="Genomic_DNA"/>
</dbReference>
<sequence length="2272" mass="259905">MLSINLLCTNNYRIKLENISKDTSIDSLKIQLFREYSDKLPIPSNVFIENESEDKTDPSITTSTDTPIGTIKEQDNYYQKSYSSIIHQHQIRLIFSGKQLENFSTLADNSIENGDTILVAISPIISNYTLEYDQMVAEKNRGPESSDTVFLGIPRKSIFDLDKEQEKPIFKLSVNDRSYRQQLRQKKENNNLEVLSPQDTFKLLNRIEDKEKQQHPLNSAKDVLLLPIDDVNNKNYRKEDIQSLETSLDRLSLHDIPTKKTDAPSSEQKPVKLNIQTFTPINEVSYCKFIKIIFNKPFLPVTNNLEKYEIPIKVEPDLPNGKWFTIDGLVFEYKCPNPDVTSLINILPFPLSTAFNVTIDSKKFKSLYNQEIEEKTYSFRTTAQSICHTEYNNSLDNPQIRIVFNQPFKLITSNYEDVFNAEIEELSLYRKSDLQFKVLSNNDPENFFAKIIQVNRENEKTIVMKITSNIKGYYSRKIHLCSYMSYVGSTEGPLFSNKIEKFQFNTLAHFKITPANMEKDELSALSHIRFNTTCKAKFFDIIKAKETNTLSDFITFKPPVNIEEIKIGDKYINIFAKFKPLTTYKVNIYNFQDYLSKQTASSSGTFSFPDHKQKISISNTPTGFFLVSRNIFNLDPSYRPTININTFGVSKLLVSAYTVDSFKLSKVKKVDNITVPVLRKKTKVGHVEYEEECTTKTNIDLSDFFGTTSTANKGRHSILLFKFKPENNTEEKLIVLLQYSPLVVSHFEIGREFSLIVSDINSSKSIDGNDLSVSLYNVFNTRSLKANYKEKNVFEKSAGFQSNHMIIETKCGKSLVYPHQIDQPSNKYEYKWSVINSSGVYRPGNVINVKGLVRLLCYDENKVLIIPSFNYLKSNKLLSSNIKTEKQLYMVDYKISDGKKELFSGSAPMDPTHGSFELNYEIPINCNLGSFTIALNFNNSGHKHHFSVEEFKKKQFLLESSLYTNTISGDSNLIGFGETEDPFSIEVLAKSYTGEILPDTMVEWTIQIEPTLDTFSEYSNYRFNNNNLDKNIEPFKYTGKRNSSGKHRLDMILQSMYSCNVRVQATVIDITNNREVINNNFTIKSDGYKRFGVSKDLKSIINIDEDLALDLIVCDSKGSGVNEGSINITIERASWDNNSNCERILNHTILPENKTLINYNHKFKNQGHYLVTLVYSNGETQSDQLFTFDIYVLGTQTQIEKDYLGTNSLKDANLLKKTHDSKIPINLQCTLNKSKYKLNEQALLLITSKLLNANGFVFFIKGGITVGKYPIQISNGQVEFKFQVQEQYLFDTSIFVYLQGFLSTNTNGVTIPRLSNGYQLIDLKVSYKEIKDLKIELLDLKKFQTPSQESSITVKVCDPTNGLPLTNAQVTMAIVDKAILDLRNHSFENPLASIYLNSNSFVPNSGSTLNNTLFKLAEDIISNKDSEENDIMDQDFEILIRYFSGRTITCKVSPSTTIPMIKEMVKQRDGLPDHNQRLFFLNKQLDQGTVKDNLIKPGSVLNLVIRLYGGGDDAKEIELDQETQAIRLRDNFNPLVLFSTLTTDKNGYAIFNYKLPDSLTLYKVMVFASYDSGLFGTCSDVFTSKLPIQVRPSPPRFLNHNDIATFPVTISNVLDFDLSFEGAFRSENCKILGHQGYKCKLPANSRIVFPCKIKAIVPNSISHFQFVAKTVLDSMNPELCDAVAFEIPIHSASTLESTTINNTLDYNSLFSNFLSFLGAPKKDSEYGIHPLKFDNWTSLDTEIGGLSITINTDPLQKISSSMLELLNYEYLCTEQISSKLVSLYIFIKCPSLLSTSSLQQLKLDKESGLKAIDEMITTLKKRITKNYGFRYWDSHESKEYEYVIMYTFWVLNIISEVSQEAKTLVNNYCKRYIDTQKVFSFKKKQYKKDGKENYLMSKALLCFFYGQIYDTHPSIEFIETLLEKGKKNLKDDKFHQLFIYLSQFLRSNPYYERIHNYINITGTLAHLDFDSNSSFNRFSSSCGIQAILVLSLLEDKKKTHFLNKLVKGLSHYASKDGWFYTTQDNAFNLIACYQFYLDYTKELPPTTTVSIQLNNHYIEREEIILSNPQLDTSVEDNKKKFEIFIPLKQILKNQSSIIIEKKTRGNLFYTLNFTYASLNPVREAINSRGFFIKREFVPVSNKDDVILLPNSINNDNQELKPNIIIKAGSKIKVVLTIKADADSTFVAIKDRLPAGLEPINFTYNQNFWTSQINNRETGVELFSDLLYKGTYHHHYFVIATTPGLFISPPAKIEEMYCPASFGRTKTDIVLIE</sequence>
<feature type="domain" description="Ubiquitin-like" evidence="1">
    <location>
        <begin position="44"/>
        <end position="122"/>
    </location>
</feature>
<gene>
    <name evidence="2" type="ORF">DICPUDRAFT_76703</name>
</gene>
<dbReference type="SMART" id="SM01359">
    <property type="entry name" value="A2M_N_2"/>
    <property type="match status" value="1"/>
</dbReference>
<dbReference type="SUPFAM" id="SSF54236">
    <property type="entry name" value="Ubiquitin-like"/>
    <property type="match status" value="2"/>
</dbReference>
<evidence type="ECO:0000313" key="2">
    <source>
        <dbReference type="EMBL" id="EGC37672.1"/>
    </source>
</evidence>
<dbReference type="KEGG" id="dpp:DICPUDRAFT_76703"/>
<dbReference type="PANTHER" id="PTHR40094:SF1">
    <property type="entry name" value="UBIQUITIN DOMAIN-CONTAINING PROTEIN"/>
    <property type="match status" value="1"/>
</dbReference>
<dbReference type="SMART" id="SM01360">
    <property type="entry name" value="A2M"/>
    <property type="match status" value="1"/>
</dbReference>
<dbReference type="GO" id="GO:0019941">
    <property type="term" value="P:modification-dependent protein catabolic process"/>
    <property type="evidence" value="ECO:0000318"/>
    <property type="project" value="GO_Central"/>
</dbReference>
<dbReference type="OrthoDB" id="20700at2759"/>
<dbReference type="InterPro" id="IPR008930">
    <property type="entry name" value="Terpenoid_cyclase/PrenylTrfase"/>
</dbReference>
<reference evidence="3" key="1">
    <citation type="journal article" date="2011" name="Genome Biol.">
        <title>Comparative genomics of the social amoebae Dictyostelium discoideum and Dictyostelium purpureum.</title>
        <authorList>
            <consortium name="US DOE Joint Genome Institute (JGI-PGF)"/>
            <person name="Sucgang R."/>
            <person name="Kuo A."/>
            <person name="Tian X."/>
            <person name="Salerno W."/>
            <person name="Parikh A."/>
            <person name="Feasley C.L."/>
            <person name="Dalin E."/>
            <person name="Tu H."/>
            <person name="Huang E."/>
            <person name="Barry K."/>
            <person name="Lindquist E."/>
            <person name="Shapiro H."/>
            <person name="Bruce D."/>
            <person name="Schmutz J."/>
            <person name="Salamov A."/>
            <person name="Fey P."/>
            <person name="Gaudet P."/>
            <person name="Anjard C."/>
            <person name="Babu M.M."/>
            <person name="Basu S."/>
            <person name="Bushmanova Y."/>
            <person name="van der Wel H."/>
            <person name="Katoh-Kurasawa M."/>
            <person name="Dinh C."/>
            <person name="Coutinho P.M."/>
            <person name="Saito T."/>
            <person name="Elias M."/>
            <person name="Schaap P."/>
            <person name="Kay R.R."/>
            <person name="Henrissat B."/>
            <person name="Eichinger L."/>
            <person name="Rivero F."/>
            <person name="Putnam N.H."/>
            <person name="West C.M."/>
            <person name="Loomis W.F."/>
            <person name="Chisholm R.L."/>
            <person name="Shaulsky G."/>
            <person name="Strassmann J.E."/>
            <person name="Queller D.C."/>
            <person name="Kuspa A."/>
            <person name="Grigoriev I.V."/>
        </authorList>
    </citation>
    <scope>NUCLEOTIDE SEQUENCE [LARGE SCALE GENOMIC DNA]</scope>
    <source>
        <strain evidence="3">QSDP1</strain>
    </source>
</reference>
<dbReference type="InterPro" id="IPR011625">
    <property type="entry name" value="A2M_N_BRD"/>
</dbReference>
<dbReference type="InterPro" id="IPR051802">
    <property type="entry name" value="YfhM-like"/>
</dbReference>
<proteinExistence type="predicted"/>
<dbReference type="GO" id="GO:0004866">
    <property type="term" value="F:endopeptidase inhibitor activity"/>
    <property type="evidence" value="ECO:0007669"/>
    <property type="project" value="InterPro"/>
</dbReference>
<dbReference type="GO" id="GO:0005737">
    <property type="term" value="C:cytoplasm"/>
    <property type="evidence" value="ECO:0000318"/>
    <property type="project" value="GO_Central"/>
</dbReference>
<dbReference type="PROSITE" id="PS50053">
    <property type="entry name" value="UBIQUITIN_2"/>
    <property type="match status" value="2"/>
</dbReference>
<dbReference type="Gene3D" id="2.60.40.1930">
    <property type="match status" value="1"/>
</dbReference>
<dbReference type="GO" id="GO:0031386">
    <property type="term" value="F:protein tag activity"/>
    <property type="evidence" value="ECO:0000318"/>
    <property type="project" value="GO_Central"/>
</dbReference>
<dbReference type="GO" id="GO:0031625">
    <property type="term" value="F:ubiquitin protein ligase binding"/>
    <property type="evidence" value="ECO:0000318"/>
    <property type="project" value="GO_Central"/>
</dbReference>